<dbReference type="GO" id="GO:0005886">
    <property type="term" value="C:plasma membrane"/>
    <property type="evidence" value="ECO:0007669"/>
    <property type="project" value="UniProtKB-SubCell"/>
</dbReference>
<evidence type="ECO:0000256" key="3">
    <source>
        <dbReference type="ARBA" id="ARBA00022692"/>
    </source>
</evidence>
<dbReference type="PANTHER" id="PTHR30250:SF26">
    <property type="entry name" value="PSMA PROTEIN"/>
    <property type="match status" value="1"/>
</dbReference>
<sequence length="501" mass="56418">MVNQRKVGAIFGYANIIVRNLVSFVYLPMMLHYVTQADYGVFQMTNSIVVMLGLLNMGFSGAYIRFYSIRKAKNDEIGIRRLNGMYLLVFLALTLLCVIFGVIMWANTELFFNKGLTPAQIELTKQLTVILIANMALGFPTAVFVSYITAHERFVYEQTRQLATQLALPFLSLALLALGMGVIGVALAQLAVNLLLMVLNVNYAMGPLKMRFSFKGMEFVLFGQVALFSFWLFLNQIFDLVNNNVPNYLLGAFVSAEAVAVFAVSMQIRNIFFSLSTTMSNVFVPKVNQMVATGSSTKDLLSIMIKVGRYQMMIFCMFFGGFVVVGREFIKLWAGSGFEDAYLLTVIMTLPVVIPLTQNVGIEIQRAMNMHKARSLVYVATSIIDIIITVSLAPRIGYWAAALGYIASIVLGPGLFMNWYYHVKMQLNMLFFWRKNFSIVCVCVLCIIVVFSLKLFLPLNTLSAFLVDGIIYVLLYSSVLYPFLNTDEKKNITRIFRMIKK</sequence>
<dbReference type="Pfam" id="PF01943">
    <property type="entry name" value="Polysacc_synt"/>
    <property type="match status" value="1"/>
</dbReference>
<feature type="transmembrane region" description="Helical" evidence="6">
    <location>
        <begin position="437"/>
        <end position="457"/>
    </location>
</feature>
<feature type="transmembrane region" description="Helical" evidence="6">
    <location>
        <begin position="376"/>
        <end position="393"/>
    </location>
</feature>
<feature type="transmembrane region" description="Helical" evidence="6">
    <location>
        <begin position="85"/>
        <end position="106"/>
    </location>
</feature>
<accession>A0A5J5E853</accession>
<name>A0A5J5E853_9BIFI</name>
<feature type="transmembrane region" description="Helical" evidence="6">
    <location>
        <begin position="312"/>
        <end position="330"/>
    </location>
</feature>
<dbReference type="Proteomes" id="UP000326251">
    <property type="component" value="Unassembled WGS sequence"/>
</dbReference>
<feature type="transmembrane region" description="Helical" evidence="6">
    <location>
        <begin position="399"/>
        <end position="416"/>
    </location>
</feature>
<gene>
    <name evidence="7" type="ORF">EMO92_06745</name>
</gene>
<dbReference type="EMBL" id="RZUG01000010">
    <property type="protein sequence ID" value="KAA8825258.1"/>
    <property type="molecule type" value="Genomic_DNA"/>
</dbReference>
<evidence type="ECO:0000313" key="7">
    <source>
        <dbReference type="EMBL" id="KAA8825258.1"/>
    </source>
</evidence>
<keyword evidence="3 6" id="KW-0812">Transmembrane</keyword>
<protein>
    <recommendedName>
        <fullName evidence="9">Polysaccharide biosynthesis protein</fullName>
    </recommendedName>
</protein>
<evidence type="ECO:0000313" key="8">
    <source>
        <dbReference type="Proteomes" id="UP000326251"/>
    </source>
</evidence>
<comment type="caution">
    <text evidence="7">The sequence shown here is derived from an EMBL/GenBank/DDBJ whole genome shotgun (WGS) entry which is preliminary data.</text>
</comment>
<proteinExistence type="predicted"/>
<feature type="transmembrane region" description="Helical" evidence="6">
    <location>
        <begin position="342"/>
        <end position="364"/>
    </location>
</feature>
<dbReference type="InterPro" id="IPR002797">
    <property type="entry name" value="Polysacc_synth"/>
</dbReference>
<evidence type="ECO:0000256" key="5">
    <source>
        <dbReference type="ARBA" id="ARBA00023136"/>
    </source>
</evidence>
<evidence type="ECO:0000256" key="6">
    <source>
        <dbReference type="SAM" id="Phobius"/>
    </source>
</evidence>
<dbReference type="AlphaFoldDB" id="A0A5J5E853"/>
<reference evidence="7 8" key="1">
    <citation type="journal article" date="2019" name="Syst. Appl. Microbiol.">
        <title>Characterization of Bifidobacterium species in feaces of the Egyptian fruit bat: Description of B. vespertilionis sp. nov. and B. rousetti sp. nov.</title>
        <authorList>
            <person name="Modesto M."/>
            <person name="Satti M."/>
            <person name="Watanabe K."/>
            <person name="Puglisi E."/>
            <person name="Morelli L."/>
            <person name="Huang C.-H."/>
            <person name="Liou J.-S."/>
            <person name="Miyashita M."/>
            <person name="Tamura T."/>
            <person name="Saito S."/>
            <person name="Mori K."/>
            <person name="Huang L."/>
            <person name="Sciavilla P."/>
            <person name="Sandri C."/>
            <person name="Spiezio C."/>
            <person name="Vitali F."/>
            <person name="Cavalieri D."/>
            <person name="Perpetuini G."/>
            <person name="Tofalo R."/>
            <person name="Bonetti A."/>
            <person name="Arita M."/>
            <person name="Mattarelli P."/>
        </authorList>
    </citation>
    <scope>NUCLEOTIDE SEQUENCE [LARGE SCALE GENOMIC DNA]</scope>
    <source>
        <strain evidence="7 8">RST19</strain>
    </source>
</reference>
<keyword evidence="4 6" id="KW-1133">Transmembrane helix</keyword>
<feature type="transmembrane region" description="Helical" evidence="6">
    <location>
        <begin position="126"/>
        <end position="150"/>
    </location>
</feature>
<evidence type="ECO:0000256" key="4">
    <source>
        <dbReference type="ARBA" id="ARBA00022989"/>
    </source>
</evidence>
<dbReference type="RefSeq" id="WP_150335636.1">
    <property type="nucleotide sequence ID" value="NZ_RZUG01000010.1"/>
</dbReference>
<organism evidence="7 8">
    <name type="scientific">Bifidobacterium reuteri</name>
    <dbReference type="NCBI Taxonomy" id="983706"/>
    <lineage>
        <taxon>Bacteria</taxon>
        <taxon>Bacillati</taxon>
        <taxon>Actinomycetota</taxon>
        <taxon>Actinomycetes</taxon>
        <taxon>Bifidobacteriales</taxon>
        <taxon>Bifidobacteriaceae</taxon>
        <taxon>Bifidobacterium</taxon>
    </lineage>
</organism>
<evidence type="ECO:0000256" key="1">
    <source>
        <dbReference type="ARBA" id="ARBA00004651"/>
    </source>
</evidence>
<feature type="transmembrane region" description="Helical" evidence="6">
    <location>
        <begin position="217"/>
        <end position="234"/>
    </location>
</feature>
<feature type="transmembrane region" description="Helical" evidence="6">
    <location>
        <begin position="463"/>
        <end position="484"/>
    </location>
</feature>
<feature type="transmembrane region" description="Helical" evidence="6">
    <location>
        <begin position="7"/>
        <end position="27"/>
    </location>
</feature>
<keyword evidence="5 6" id="KW-0472">Membrane</keyword>
<evidence type="ECO:0000256" key="2">
    <source>
        <dbReference type="ARBA" id="ARBA00022475"/>
    </source>
</evidence>
<evidence type="ECO:0008006" key="9">
    <source>
        <dbReference type="Google" id="ProtNLM"/>
    </source>
</evidence>
<feature type="transmembrane region" description="Helical" evidence="6">
    <location>
        <begin position="47"/>
        <end position="64"/>
    </location>
</feature>
<comment type="subcellular location">
    <subcellularLocation>
        <location evidence="1">Cell membrane</location>
        <topology evidence="1">Multi-pass membrane protein</topology>
    </subcellularLocation>
</comment>
<dbReference type="InterPro" id="IPR050833">
    <property type="entry name" value="Poly_Biosynth_Transport"/>
</dbReference>
<keyword evidence="2" id="KW-1003">Cell membrane</keyword>
<dbReference type="PANTHER" id="PTHR30250">
    <property type="entry name" value="PST FAMILY PREDICTED COLANIC ACID TRANSPORTER"/>
    <property type="match status" value="1"/>
</dbReference>